<keyword evidence="2" id="KW-1185">Reference proteome</keyword>
<dbReference type="RefSeq" id="WP_283712193.1">
    <property type="nucleotide sequence ID" value="NZ_JASJEW010000001.1"/>
</dbReference>
<gene>
    <name evidence="1" type="ORF">QJ043_00405</name>
</gene>
<evidence type="ECO:0000313" key="1">
    <source>
        <dbReference type="EMBL" id="MDJ1128549.1"/>
    </source>
</evidence>
<organism evidence="1 2">
    <name type="scientific">Kribbibacterium absianum</name>
    <dbReference type="NCBI Taxonomy" id="3044210"/>
    <lineage>
        <taxon>Bacteria</taxon>
        <taxon>Bacillati</taxon>
        <taxon>Actinomycetota</taxon>
        <taxon>Coriobacteriia</taxon>
        <taxon>Coriobacteriales</taxon>
        <taxon>Kribbibacteriaceae</taxon>
        <taxon>Kribbibacterium</taxon>
    </lineage>
</organism>
<accession>A0ABT6ZHP2</accession>
<dbReference type="InterPro" id="IPR009706">
    <property type="entry name" value="DUF1287"/>
</dbReference>
<proteinExistence type="predicted"/>
<name>A0ABT6ZHP2_9ACTN</name>
<protein>
    <submittedName>
        <fullName evidence="1">DUF1287 domain-containing protein</fullName>
    </submittedName>
</protein>
<dbReference type="Pfam" id="PF06940">
    <property type="entry name" value="DUF1287"/>
    <property type="match status" value="1"/>
</dbReference>
<evidence type="ECO:0000313" key="2">
    <source>
        <dbReference type="Proteomes" id="UP001431693"/>
    </source>
</evidence>
<dbReference type="EMBL" id="JASJEX010000001">
    <property type="protein sequence ID" value="MDJ1128549.1"/>
    <property type="molecule type" value="Genomic_DNA"/>
</dbReference>
<dbReference type="Proteomes" id="UP001431693">
    <property type="component" value="Unassembled WGS sequence"/>
</dbReference>
<reference evidence="1" key="1">
    <citation type="submission" date="2023-05" db="EMBL/GenBank/DDBJ databases">
        <title>[olsenella] sp. nov., isolated from a pig farm feces dump.</title>
        <authorList>
            <person name="Chang Y.-H."/>
        </authorList>
    </citation>
    <scope>NUCLEOTIDE SEQUENCE</scope>
    <source>
        <strain evidence="1">YH-ols2217</strain>
    </source>
</reference>
<sequence>MGRVRRWAVAGVCAAALVGMLAVSGRRIPLARTTDADWGIEALAGAHDENGDGIDDQAQILSGARAAVAARPAYDGSYVEGGWPPAGQGVCTDVTARALLAAGYDLQALIEQDMAAAPEAYGNPRPDPAIDFRRVANQHVWLQRHAAALTLDPADIAQWHGGDIVVWEDHVGVVSDVRDQDGVPLVIHHAHPFQLSYEEDILRNWGAIVGHYRVAG</sequence>
<comment type="caution">
    <text evidence="1">The sequence shown here is derived from an EMBL/GenBank/DDBJ whole genome shotgun (WGS) entry which is preliminary data.</text>
</comment>